<sequence>MNKSQLENLKSFYDNKVILVTGGTGSIGKEIVKTLLNFNPKAIRVLDINETALFDLEQELNTPKIRAFLGDIRDKDRLKRAVEGVDIIFHAAALKHVPLCEYNPFEAVKTNVIGTQNLIDVAMDEEVEKFITVSTDKAVNPVNVMGATKLLAERLTTSANLYKGHRKTAFSVVRFGNVLNSRGSILPLLKEQLKNGKDITLTHPEMTRFIMSINDAVKLVLKSCTLAKGGEIFILKMPSVKIKDLIEVVVEELAPKYGYDPEEINIKIIGKRPGEKLYEELIVEEEIYKLEELEDMFVVYPYKSNTDNKDKKIIYDSKNTKFLSKGEIKRVLFDIRYLGDNYE</sequence>
<organism evidence="3 4">
    <name type="scientific">Methanococcus aeolicus (strain ATCC BAA-1280 / DSM 17508 / OCM 812 / Nankai-3)</name>
    <dbReference type="NCBI Taxonomy" id="419665"/>
    <lineage>
        <taxon>Archaea</taxon>
        <taxon>Methanobacteriati</taxon>
        <taxon>Methanobacteriota</taxon>
        <taxon>Methanomada group</taxon>
        <taxon>Methanococci</taxon>
        <taxon>Methanococcales</taxon>
        <taxon>Methanococcaceae</taxon>
        <taxon>Methanococcus</taxon>
    </lineage>
</organism>
<gene>
    <name evidence="3" type="ordered locus">Maeo_0428</name>
</gene>
<feature type="domain" description="Polysaccharide biosynthesis protein CapD-like" evidence="2">
    <location>
        <begin position="18"/>
        <end position="299"/>
    </location>
</feature>
<comment type="similarity">
    <text evidence="1">Belongs to the polysaccharide synthase family.</text>
</comment>
<dbReference type="OrthoDB" id="4907at2157"/>
<dbReference type="Gene3D" id="3.40.50.720">
    <property type="entry name" value="NAD(P)-binding Rossmann-like Domain"/>
    <property type="match status" value="1"/>
</dbReference>
<reference evidence="3" key="1">
    <citation type="submission" date="2007-06" db="EMBL/GenBank/DDBJ databases">
        <title>Complete sequence of Methanococcus aeolicus Nankai-3.</title>
        <authorList>
            <consortium name="US DOE Joint Genome Institute"/>
            <person name="Copeland A."/>
            <person name="Lucas S."/>
            <person name="Lapidus A."/>
            <person name="Barry K."/>
            <person name="Glavina del Rio T."/>
            <person name="Dalin E."/>
            <person name="Tice H."/>
            <person name="Pitluck S."/>
            <person name="Chain P."/>
            <person name="Malfatti S."/>
            <person name="Shin M."/>
            <person name="Vergez L."/>
            <person name="Schmutz J."/>
            <person name="Larimer F."/>
            <person name="Land M."/>
            <person name="Hauser L."/>
            <person name="Kyrpides N."/>
            <person name="Lykidis A."/>
            <person name="Sieprawska-Lupa M."/>
            <person name="Whitman W.B."/>
            <person name="Richardson P."/>
        </authorList>
    </citation>
    <scope>NUCLEOTIDE SEQUENCE [LARGE SCALE GENOMIC DNA]</scope>
    <source>
        <strain evidence="3">Nankai-3</strain>
    </source>
</reference>
<dbReference type="InterPro" id="IPR036291">
    <property type="entry name" value="NAD(P)-bd_dom_sf"/>
</dbReference>
<dbReference type="Pfam" id="PF02719">
    <property type="entry name" value="Polysacc_synt_2"/>
    <property type="match status" value="1"/>
</dbReference>
<keyword evidence="4" id="KW-1185">Reference proteome</keyword>
<proteinExistence type="inferred from homology"/>
<dbReference type="SUPFAM" id="SSF51735">
    <property type="entry name" value="NAD(P)-binding Rossmann-fold domains"/>
    <property type="match status" value="1"/>
</dbReference>
<evidence type="ECO:0000256" key="1">
    <source>
        <dbReference type="ARBA" id="ARBA00007430"/>
    </source>
</evidence>
<protein>
    <submittedName>
        <fullName evidence="3">Polysaccharide biosynthesis protein CapD</fullName>
    </submittedName>
</protein>
<dbReference type="PANTHER" id="PTHR43318">
    <property type="entry name" value="UDP-N-ACETYLGLUCOSAMINE 4,6-DEHYDRATASE"/>
    <property type="match status" value="1"/>
</dbReference>
<evidence type="ECO:0000259" key="2">
    <source>
        <dbReference type="Pfam" id="PF02719"/>
    </source>
</evidence>
<dbReference type="CDD" id="cd05237">
    <property type="entry name" value="UDP_invert_4-6DH_SDR_e"/>
    <property type="match status" value="1"/>
</dbReference>
<dbReference type="Proteomes" id="UP000001106">
    <property type="component" value="Chromosome"/>
</dbReference>
<dbReference type="AlphaFoldDB" id="A6UU42"/>
<dbReference type="GeneID" id="5327204"/>
<dbReference type="RefSeq" id="WP_011973146.1">
    <property type="nucleotide sequence ID" value="NC_009635.1"/>
</dbReference>
<evidence type="ECO:0000313" key="4">
    <source>
        <dbReference type="Proteomes" id="UP000001106"/>
    </source>
</evidence>
<dbReference type="HOGENOM" id="CLU_013560_4_1_2"/>
<dbReference type="KEGG" id="mae:Maeo_0428"/>
<accession>A6UU42</accession>
<dbReference type="eggNOG" id="arCOG01375">
    <property type="taxonomic scope" value="Archaea"/>
</dbReference>
<dbReference type="PANTHER" id="PTHR43318:SF2">
    <property type="entry name" value="UDP-N-ACETYLGLUCOSAMINE 4,6-DEHYDRATASE (INVERTING)"/>
    <property type="match status" value="1"/>
</dbReference>
<dbReference type="EMBL" id="CP000743">
    <property type="protein sequence ID" value="ABR56014.1"/>
    <property type="molecule type" value="Genomic_DNA"/>
</dbReference>
<dbReference type="InterPro" id="IPR051203">
    <property type="entry name" value="Polysaccharide_Synthase-Rel"/>
</dbReference>
<name>A6UU42_META3</name>
<evidence type="ECO:0000313" key="3">
    <source>
        <dbReference type="EMBL" id="ABR56014.1"/>
    </source>
</evidence>
<dbReference type="STRING" id="419665.Maeo_0428"/>
<dbReference type="InterPro" id="IPR003869">
    <property type="entry name" value="Polysac_CapD-like"/>
</dbReference>